<feature type="compositionally biased region" description="Polar residues" evidence="1">
    <location>
        <begin position="989"/>
        <end position="998"/>
    </location>
</feature>
<dbReference type="InterPro" id="IPR036397">
    <property type="entry name" value="RNaseH_sf"/>
</dbReference>
<gene>
    <name evidence="3" type="ORF">AK812_SmicGene25192</name>
</gene>
<proteinExistence type="predicted"/>
<reference evidence="3 4" key="1">
    <citation type="submission" date="2016-02" db="EMBL/GenBank/DDBJ databases">
        <title>Genome analysis of coral dinoflagellate symbionts highlights evolutionary adaptations to a symbiotic lifestyle.</title>
        <authorList>
            <person name="Aranda M."/>
            <person name="Li Y."/>
            <person name="Liew Y.J."/>
            <person name="Baumgarten S."/>
            <person name="Simakov O."/>
            <person name="Wilson M."/>
            <person name="Piel J."/>
            <person name="Ashoor H."/>
            <person name="Bougouffa S."/>
            <person name="Bajic V.B."/>
            <person name="Ryu T."/>
            <person name="Ravasi T."/>
            <person name="Bayer T."/>
            <person name="Micklem G."/>
            <person name="Kim H."/>
            <person name="Bhak J."/>
            <person name="Lajeunesse T.C."/>
            <person name="Voolstra C.R."/>
        </authorList>
    </citation>
    <scope>NUCLEOTIDE SEQUENCE [LARGE SCALE GENOMIC DNA]</scope>
    <source>
        <strain evidence="3 4">CCMP2467</strain>
    </source>
</reference>
<feature type="compositionally biased region" description="Low complexity" evidence="1">
    <location>
        <begin position="2288"/>
        <end position="2311"/>
    </location>
</feature>
<feature type="domain" description="Integrase catalytic" evidence="2">
    <location>
        <begin position="600"/>
        <end position="783"/>
    </location>
</feature>
<feature type="region of interest" description="Disordered" evidence="1">
    <location>
        <begin position="2999"/>
        <end position="3055"/>
    </location>
</feature>
<feature type="region of interest" description="Disordered" evidence="1">
    <location>
        <begin position="2555"/>
        <end position="2576"/>
    </location>
</feature>
<accession>A0A1Q9DCK0</accession>
<evidence type="ECO:0000256" key="1">
    <source>
        <dbReference type="SAM" id="MobiDB-lite"/>
    </source>
</evidence>
<feature type="compositionally biased region" description="Basic and acidic residues" evidence="1">
    <location>
        <begin position="3455"/>
        <end position="3468"/>
    </location>
</feature>
<evidence type="ECO:0000313" key="3">
    <source>
        <dbReference type="EMBL" id="OLP92943.1"/>
    </source>
</evidence>
<organism evidence="3 4">
    <name type="scientific">Symbiodinium microadriaticum</name>
    <name type="common">Dinoflagellate</name>
    <name type="synonym">Zooxanthella microadriatica</name>
    <dbReference type="NCBI Taxonomy" id="2951"/>
    <lineage>
        <taxon>Eukaryota</taxon>
        <taxon>Sar</taxon>
        <taxon>Alveolata</taxon>
        <taxon>Dinophyceae</taxon>
        <taxon>Suessiales</taxon>
        <taxon>Symbiodiniaceae</taxon>
        <taxon>Symbiodinium</taxon>
    </lineage>
</organism>
<dbReference type="Gene3D" id="3.30.420.10">
    <property type="entry name" value="Ribonuclease H-like superfamily/Ribonuclease H"/>
    <property type="match status" value="1"/>
</dbReference>
<feature type="compositionally biased region" description="Low complexity" evidence="1">
    <location>
        <begin position="966"/>
        <end position="975"/>
    </location>
</feature>
<dbReference type="GO" id="GO:0015074">
    <property type="term" value="P:DNA integration"/>
    <property type="evidence" value="ECO:0007669"/>
    <property type="project" value="InterPro"/>
</dbReference>
<dbReference type="InterPro" id="IPR012337">
    <property type="entry name" value="RNaseH-like_sf"/>
</dbReference>
<feature type="region of interest" description="Disordered" evidence="1">
    <location>
        <begin position="3109"/>
        <end position="3159"/>
    </location>
</feature>
<evidence type="ECO:0000259" key="2">
    <source>
        <dbReference type="PROSITE" id="PS50994"/>
    </source>
</evidence>
<feature type="compositionally biased region" description="Basic residues" evidence="1">
    <location>
        <begin position="3003"/>
        <end position="3018"/>
    </location>
</feature>
<dbReference type="GO" id="GO:0003676">
    <property type="term" value="F:nucleic acid binding"/>
    <property type="evidence" value="ECO:0007669"/>
    <property type="project" value="InterPro"/>
</dbReference>
<feature type="region of interest" description="Disordered" evidence="1">
    <location>
        <begin position="946"/>
        <end position="1066"/>
    </location>
</feature>
<keyword evidence="4" id="KW-1185">Reference proteome</keyword>
<dbReference type="EMBL" id="LSRX01000600">
    <property type="protein sequence ID" value="OLP92943.1"/>
    <property type="molecule type" value="Genomic_DNA"/>
</dbReference>
<comment type="caution">
    <text evidence="3">The sequence shown here is derived from an EMBL/GenBank/DDBJ whole genome shotgun (WGS) entry which is preliminary data.</text>
</comment>
<sequence length="3880" mass="432769">MMTAATASMLVGLHLEGRDGLWEVTCAPHTWMSQAAEEHGLQPRRIDRSSGYDLYKAETWEQLRLLRRRKWPKKLWFSLPYTKWDHWAVANSNTEEKKDRLDTARRKERRLLWYVNQFIKEAIKEDDEVQVDIYFEWPHPGTGWRQQPMVDLEGFMQEQVVPWLSCRVDGCVYGMKEPMGQRFLKKSWMIKTTDEKFHRVFRAKVCRGQHGHHQQGDEGAATSFYPWKMVQSITRHWRDQLAPERHVRLLQQREDQAALIEEFPVEGADVVDVGLLDEEPSTELGGDDEELEISAASAITVEAVAREAVVREQYDASTLQSILLELRMALQPSTTSSRRWKPSTSSTTRVLLGGYSHGAFFGICKTTMRFPEVTKYINHYLRRHAPQHSWSSVLVGFNSAAVPHRDHHNLKNSSNLIHGVGDYEDGGLWLEGEPPHAGIPCARRRLPDGHQVKGYVLPTRGKFVFFDPEQRHATQAWRGLRMTLSAYTTPSRPYMEASTLRQLRELGFALEPSTTTQTALIMTTATTSAEESGSTSEPTKEELERWQAKVAKFHKAAGHPTNRNLAKIIKDAGHQEWRVRVALEHVCPTCQSLRQGGTSSGQIPPAATRSSYRAWAAVGADVGEWVPPGSKQKVKFVLFMDLATKLRVVQPLYKYGFLEMRTETADDVLKACSERWLGTFPKPDILILDAAKTFAADTVHDFCHNLNIQVSFVAEKEAWAHGALEAGVQDVKMTASAIHMEERDQDPFITLYLSASALNSTEYTAGYSSFQWAFGREYTLNDEDVRTFSLSNYKDEFAKLVTARENAEAVATRTRAKRVLTRLNNTTVRQPLRIYKPMDLVKVWRRMWPKEQFVGPRGGLKKSGKPHWIGPGRVVFNEVLPHQEADDERRHIVWVLIGTQLFRCSSHSVRPVTTTEQFVYETSGEEQPSSWKSLADLLPRREFQDLTDQVPRENEVEEPDLPPLPDDTTVVVPTRRVVKKTTLKPTPSKARSATSSTRGKLESSSSPQASSQSHPTTSSSPLASSQSHPTTSSSPTMVEAAGPRTPDTGEVTNDTEDGGEVNDYSLPDKRQKLTDWVSELYTAVELENNHMDIFTAFQECNEFLQVTIDLEAPQSNRQRKALERHPVAYLVKKMKDAEVSIAKLPAHERVLFERAKMKEVDSFIKNEAVRRCLDTTEVKKAYESQRIVRARWVLTWKLTPTEDMAEAQQDRMTNESTVYNRDGTRKAKARIVLLGFEHPNLLDPAFKTASPVQSTVGRNLLYSLAAHHQWQLEGLDLATAFLQTQATEADKEIWTSGVKELREALGVGEEGIIRILRNIYGSTTAPRGLWLDLHKTLTALGGQPVPGERCLWIFLSKTEKDGNHPLLRGAMGGHVDDFHRVGDDSGEWRAIKEAINKAYKWGMTKSHNYRHAGTDVATMQDDRGYMKIVVNQDYYAEGIPDLDIEPAIGSNDAEVQAMLEAEDQNFRTRLLWAALHGAGGHDTQKLLRTDWVENAERIALRVKGILCTDSKGGYDAVELNESPLLGLSNMRAALQAFQLRDNLRRASGELRWVASDFDLGDALTKKKAECRVGLVKFLRTGRWCIRYDPNFVSAKKNKRAGRQVDEDTYNSELKALHVEEAHKKADILVVCDRFEARSGKTFPKVIDFANHVSDADIYRASSNPEEGSETLLEFHFGWKAPVNAMQIFAKSFVPMCQPAICTQTWKVEGFTRAAAGEDTTPLARFIDSVQHSGDGPGYHVAVSELAYDVWTFVRLSATEAAADVGQPRPDKPKGTHEFRAILRHEKQLKLEAAAAAAPPPDRGIAFARSFIKKKEARGDKLSFAVQCRDIGSDLQKSVATAAATGIRRGEAEDKTASKVLFKFRPVTSGVAEVHKDSEPGSSRVTVARTLNAAAAGLVLSSSFLLGLLLCRILDSVQTGRYELLCVVKKRRYDETPNRLTLRHADGSREQGTVVKMLQTEFSVGLLFRASRDGRLALLKCRLPIPLKPLEANSAEAILAAQLEVEQLVPELRRACSLSTHAFSLVNTDAYAANFCAERAMTSSQETACTKSHYACDVHRAHTCVQKQLGLLPGHVSALINAALAVQQAGGTRHLRQALGEVLEKRLVVRGGPTNELHAERLRQVLDLFLGSTVASSQGSMSRARRRRLVQRRVIAFFLNGDTTDQERVTYWTPLFNLSDAVVAQAMKQFLVPALLPRRPPVLTRRSWTGSQEPVDWYGLLAGLHNLFEPMVMLYTGQHVAVPRTTLAADTTAQRGWARVALARLDQQPAASNAAAADYPAHDSVPRPGVARAAAQDGEAGDAVAAADSNEAGDGGHDGDVSWAEYNRQLKKRLVAWAAYRPGNALLVLRAGMSAPLELLDDLLTKSGAKWEMQQRLLAAKTGRRSYVALEAAQQTALKGFYAHVNRIFHEQMLYMYPSGKTRVYQTLLFRLLAVAGAAVCFYLGISWSTYPLRLFVEGHLHSDEPCTLCPLATKLKLCPHLREHYTAETMLESKAQAVLQTLLSFYTTDIAQIESQHASNRRVITSKSVQVTRPDVERISAEWVCRGNFLRRSEVRGSEPDSDQVPAGTSSKGKRDKKTATWGWAWRSFVSERLQGEAFSSDNMPQLSEQYAALSDGEREHYERLGRVAQAAAEQGFRALPKHARAGQQQQLAAASGEALVAGLQDSLRELRHTCNVEAREQRGRLDEMTQELAALEVDDKNLTPVLQTFPSFLSGCRVVPAHFSQADLHLPGDLMTQAALNHAVSKRSGLKDKLQTDWEQRSRLIFQDSCTPARDAAALRPKPCQQFGFCVCRGLGKQAFEFHKRLAALVRPYLTPPRKAKGQTLSVEQQRRRAELLSNRRSLTQGFLVARLHLRPGSSAPPLVDTESCSGWAAVARRASTSMQAHRDFDLWFHIGHVNLRNWLFSGLVLKRTDTVPGPVPGQQRIRLQVEPDARFDWCISLFRCVQFRVPCFLQLYHILSDDSSLLDEEMTPDWVLVQEFGAVPCLRIWKGEDEEAQDRAKARKRSRATGPGRKRPGSALQAADVKRSRTGTGSTPAGRRALGDGVPEQGEDDDAEVLVDDHIWLDEEEDSVGDGVDNLELTESEASALCDEDDEHEDADLAEAAVAEVPPPPEVPEASNEASSSSRPEAARPARRHAPEPSARETREPTSRVKQFKDLSVPFGTHGDMRYNIMSESILAVCGNPAHGQPGHLSQFLLGPQRSPRKNVRVNRTKPRCYVSFLRKDLYSREDAARFVKILQDLMSELRKWDKQPLHTFMLPEYDDEVQEVLQRDREPSAADSRSVAWQARSKEFRRSHALPMSPRPWTACGLFRGCGISLTSRVRDLLDNMTLLACAEKSLPLSSLTGAQIRESVQGHWLDVSQCVTRHKRARLQECVPTFTTSTELYSFSHDRVVLGREMLQMHGHARDLKIPADVPESAVKDRKSPPVMKAKAKAKQQPVPKAGRQAGAAPVKKEPDSSKAKRADPLAPNRGTKRELDQESAADATWTCAICGVALGEDVEGRVKRATKDATGSEVTDGCLNCVSTLSEGWPGWSWAAGRDQYVQQEGGGFQRTFEMARLIRLGEKEAVFTRCNVLDVEQRGTMVFVDFALLTDKEFQELLAERPRNAKTLKSEPTSMYGQTGKTQQMHVLSLRGMSCCEIHSCRRLRVYSTMFLAQEELLVEAAKMLHSQHAANVFQANWEKIVAKQPTGLRDTVGFRSIPSTEELLAKADEMAVERAMRGAAELPQASGRDSQTIDLEAEPPNMSMSRRTQDVPKKSQQSRRRQKVPQSPPRSDGGSKAQSVGGASKPQSVGGASKPQSGAPKSRKGSGASDAQLWADGGDVGRETGSGLLLDVDPQLRPVAEALRQVPPCFLRFSIDRILKGDKMGNQLNGVGH</sequence>
<feature type="compositionally biased region" description="Low complexity" evidence="1">
    <location>
        <begin position="3429"/>
        <end position="3446"/>
    </location>
</feature>
<dbReference type="SUPFAM" id="SSF53098">
    <property type="entry name" value="Ribonuclease H-like"/>
    <property type="match status" value="1"/>
</dbReference>
<dbReference type="Proteomes" id="UP000186817">
    <property type="component" value="Unassembled WGS sequence"/>
</dbReference>
<feature type="compositionally biased region" description="Basic and acidic residues" evidence="1">
    <location>
        <begin position="3131"/>
        <end position="3159"/>
    </location>
</feature>
<feature type="compositionally biased region" description="Low complexity" evidence="1">
    <location>
        <begin position="1003"/>
        <end position="1036"/>
    </location>
</feature>
<feature type="compositionally biased region" description="Low complexity" evidence="1">
    <location>
        <begin position="3118"/>
        <end position="3130"/>
    </location>
</feature>
<feature type="region of interest" description="Disordered" evidence="1">
    <location>
        <begin position="3414"/>
        <end position="3483"/>
    </location>
</feature>
<evidence type="ECO:0000313" key="4">
    <source>
        <dbReference type="Proteomes" id="UP000186817"/>
    </source>
</evidence>
<feature type="region of interest" description="Disordered" evidence="1">
    <location>
        <begin position="2272"/>
        <end position="2317"/>
    </location>
</feature>
<dbReference type="OrthoDB" id="424186at2759"/>
<dbReference type="PROSITE" id="PS50994">
    <property type="entry name" value="INTEGRASE"/>
    <property type="match status" value="1"/>
</dbReference>
<name>A0A1Q9DCK0_SYMMI</name>
<feature type="region of interest" description="Disordered" evidence="1">
    <location>
        <begin position="3723"/>
        <end position="3826"/>
    </location>
</feature>
<dbReference type="InterPro" id="IPR001584">
    <property type="entry name" value="Integrase_cat-core"/>
</dbReference>
<protein>
    <recommendedName>
        <fullName evidence="2">Integrase catalytic domain-containing protein</fullName>
    </recommendedName>
</protein>